<keyword evidence="2" id="KW-0472">Membrane</keyword>
<dbReference type="InterPro" id="IPR011990">
    <property type="entry name" value="TPR-like_helical_dom_sf"/>
</dbReference>
<evidence type="ECO:0000256" key="2">
    <source>
        <dbReference type="ARBA" id="ARBA00023136"/>
    </source>
</evidence>
<dbReference type="InterPro" id="IPR039565">
    <property type="entry name" value="BamD-like"/>
</dbReference>
<dbReference type="EMBL" id="CABQ01000236">
    <property type="protein sequence ID" value="CBI08537.1"/>
    <property type="molecule type" value="Genomic_DNA"/>
</dbReference>
<gene>
    <name evidence="6" type="ORF">CARN6_2014</name>
</gene>
<evidence type="ECO:0000259" key="5">
    <source>
        <dbReference type="Pfam" id="PF13525"/>
    </source>
</evidence>
<evidence type="ECO:0000256" key="1">
    <source>
        <dbReference type="ARBA" id="ARBA00022729"/>
    </source>
</evidence>
<dbReference type="InterPro" id="IPR017689">
    <property type="entry name" value="BamD"/>
</dbReference>
<feature type="domain" description="Outer membrane lipoprotein BamD-like" evidence="5">
    <location>
        <begin position="58"/>
        <end position="233"/>
    </location>
</feature>
<dbReference type="Gene3D" id="1.25.40.10">
    <property type="entry name" value="Tetratricopeptide repeat domain"/>
    <property type="match status" value="1"/>
</dbReference>
<protein>
    <submittedName>
        <fullName evidence="6">DNA uptake lipoprotein-like</fullName>
    </submittedName>
</protein>
<feature type="compositionally biased region" description="Low complexity" evidence="4">
    <location>
        <begin position="379"/>
        <end position="395"/>
    </location>
</feature>
<dbReference type="AlphaFoldDB" id="E6QMR6"/>
<reference evidence="6" key="1">
    <citation type="submission" date="2009-10" db="EMBL/GenBank/DDBJ databases">
        <title>Diversity of trophic interactions inside an arsenic-rich microbial ecosystem.</title>
        <authorList>
            <person name="Bertin P.N."/>
            <person name="Heinrich-Salmeron A."/>
            <person name="Pelletier E."/>
            <person name="Goulhen-Chollet F."/>
            <person name="Arsene-Ploetze F."/>
            <person name="Gallien S."/>
            <person name="Calteau A."/>
            <person name="Vallenet D."/>
            <person name="Casiot C."/>
            <person name="Chane-Woon-Ming B."/>
            <person name="Giloteaux L."/>
            <person name="Barakat M."/>
            <person name="Bonnefoy V."/>
            <person name="Bruneel O."/>
            <person name="Chandler M."/>
            <person name="Cleiss J."/>
            <person name="Duran R."/>
            <person name="Elbaz-Poulichet F."/>
            <person name="Fonknechten N."/>
            <person name="Lauga B."/>
            <person name="Mornico D."/>
            <person name="Ortet P."/>
            <person name="Schaeffer C."/>
            <person name="Siguier P."/>
            <person name="Alexander Thil Smith A."/>
            <person name="Van Dorsselaer A."/>
            <person name="Weissenbach J."/>
            <person name="Medigue C."/>
            <person name="Le Paslier D."/>
        </authorList>
    </citation>
    <scope>NUCLEOTIDE SEQUENCE</scope>
</reference>
<evidence type="ECO:0000256" key="4">
    <source>
        <dbReference type="SAM" id="MobiDB-lite"/>
    </source>
</evidence>
<comment type="caution">
    <text evidence="6">The sequence shown here is derived from an EMBL/GenBank/DDBJ whole genome shotgun (WGS) entry which is preliminary data.</text>
</comment>
<keyword evidence="6" id="KW-0449">Lipoprotein</keyword>
<keyword evidence="1" id="KW-0732">Signal</keyword>
<organism evidence="6">
    <name type="scientific">mine drainage metagenome</name>
    <dbReference type="NCBI Taxonomy" id="410659"/>
    <lineage>
        <taxon>unclassified sequences</taxon>
        <taxon>metagenomes</taxon>
        <taxon>ecological metagenomes</taxon>
    </lineage>
</organism>
<name>E6QMR6_9ZZZZ</name>
<feature type="region of interest" description="Disordered" evidence="4">
    <location>
        <begin position="377"/>
        <end position="427"/>
    </location>
</feature>
<proteinExistence type="predicted"/>
<dbReference type="Pfam" id="PF13525">
    <property type="entry name" value="YfiO"/>
    <property type="match status" value="1"/>
</dbReference>
<dbReference type="NCBIfam" id="TIGR03302">
    <property type="entry name" value="OM_YfiO"/>
    <property type="match status" value="1"/>
</dbReference>
<sequence length="520" mass="56566">MNLLSSNPYRKVGLRAALTVSLISLVLVMVPTHAAAKNKKKKQVDLSANPLGNVNSKQPDKELYDKAMIAIKKGRFDLARLDLQTLLNTYPDSEYQMRAKLAVGDSWFKEGGTAALTQAEAEYKDFITFFPQAPEAAEAQMKVGDIYFMQMEKPDRDYTNAQSAEREYRAMIDQFPDSALVPRAKQKLREVQEVLAEREFLIGQYYATRENWSGALARLETIADTYPLYSKSDQVWLTIGDAYEGEAQQVQISKALPAAVRERLDQVYLDKAAAAYSHVITRYPMAPHVEDARDRLIAMNRPIPEPTQEAIAADDAEERSRQPVRFTDKTLGILKHGPMVVEAAHVGEPTLESPARIIAPDITRENQQIFVRAFQAEQPGAAKGAETAKATPTGANEPPRSDQPQAPLQFENVPGSDNGGGTGIGASIVSAPNAASAKPVPSTEDPNAVVKAVSATTTTLPAAEAPVVAPTQVNDIKPGLVPAQSATANSRAAKKTKADLSAESSSRKKKKKGLSKLNPF</sequence>
<evidence type="ECO:0000313" key="6">
    <source>
        <dbReference type="EMBL" id="CBI08537.1"/>
    </source>
</evidence>
<evidence type="ECO:0000256" key="3">
    <source>
        <dbReference type="ARBA" id="ARBA00023237"/>
    </source>
</evidence>
<keyword evidence="3" id="KW-0998">Cell outer membrane</keyword>
<accession>E6QMR6</accession>
<feature type="region of interest" description="Disordered" evidence="4">
    <location>
        <begin position="467"/>
        <end position="520"/>
    </location>
</feature>